<proteinExistence type="predicted"/>
<name>A0A8D8P7A8_CULPI</name>
<reference evidence="1" key="1">
    <citation type="submission" date="2021-05" db="EMBL/GenBank/DDBJ databases">
        <authorList>
            <person name="Alioto T."/>
            <person name="Alioto T."/>
            <person name="Gomez Garrido J."/>
        </authorList>
    </citation>
    <scope>NUCLEOTIDE SEQUENCE</scope>
</reference>
<dbReference type="EMBL" id="HBUE01220565">
    <property type="protein sequence ID" value="CAG6539412.1"/>
    <property type="molecule type" value="Transcribed_RNA"/>
</dbReference>
<dbReference type="EMBL" id="HBUE01126918">
    <property type="protein sequence ID" value="CAG6494952.1"/>
    <property type="molecule type" value="Transcribed_RNA"/>
</dbReference>
<accession>A0A8D8P7A8</accession>
<organism evidence="1">
    <name type="scientific">Culex pipiens</name>
    <name type="common">House mosquito</name>
    <dbReference type="NCBI Taxonomy" id="7175"/>
    <lineage>
        <taxon>Eukaryota</taxon>
        <taxon>Metazoa</taxon>
        <taxon>Ecdysozoa</taxon>
        <taxon>Arthropoda</taxon>
        <taxon>Hexapoda</taxon>
        <taxon>Insecta</taxon>
        <taxon>Pterygota</taxon>
        <taxon>Neoptera</taxon>
        <taxon>Endopterygota</taxon>
        <taxon>Diptera</taxon>
        <taxon>Nematocera</taxon>
        <taxon>Culicoidea</taxon>
        <taxon>Culicidae</taxon>
        <taxon>Culicinae</taxon>
        <taxon>Culicini</taxon>
        <taxon>Culex</taxon>
        <taxon>Culex</taxon>
    </lineage>
</organism>
<dbReference type="EMBL" id="HBUE01327176">
    <property type="protein sequence ID" value="CAG6591441.1"/>
    <property type="molecule type" value="Transcribed_RNA"/>
</dbReference>
<sequence>MVETAAKNAPSAGQMARGAIVTVGAAKTAAVWAGSTAAKNAFRATCIRTTLKVAAPVGVKRSLAVYAGTRASNYVTGGIIPGALAALAIYDGWCIARWAYNLFYSKPE</sequence>
<dbReference type="AlphaFoldDB" id="A0A8D8P7A8"/>
<protein>
    <submittedName>
        <fullName evidence="1">(northern house mosquito) hypothetical protein</fullName>
    </submittedName>
</protein>
<evidence type="ECO:0000313" key="1">
    <source>
        <dbReference type="EMBL" id="CAG6591441.1"/>
    </source>
</evidence>